<feature type="region of interest" description="Disordered" evidence="2">
    <location>
        <begin position="190"/>
        <end position="209"/>
    </location>
</feature>
<dbReference type="Pfam" id="PF13639">
    <property type="entry name" value="zf-RING_2"/>
    <property type="match status" value="1"/>
</dbReference>
<dbReference type="InterPro" id="IPR051826">
    <property type="entry name" value="E3_ubiquitin-ligase_domain"/>
</dbReference>
<keyword evidence="1" id="KW-0479">Metal-binding</keyword>
<evidence type="ECO:0000313" key="5">
    <source>
        <dbReference type="Proteomes" id="UP000242474"/>
    </source>
</evidence>
<keyword evidence="5" id="KW-1185">Reference proteome</keyword>
<dbReference type="GO" id="GO:0061630">
    <property type="term" value="F:ubiquitin protein ligase activity"/>
    <property type="evidence" value="ECO:0007669"/>
    <property type="project" value="TreeGrafter"/>
</dbReference>
<gene>
    <name evidence="4" type="ORF">COEREDRAFT_81623</name>
</gene>
<dbReference type="PROSITE" id="PS50089">
    <property type="entry name" value="ZF_RING_2"/>
    <property type="match status" value="1"/>
</dbReference>
<dbReference type="OrthoDB" id="8062037at2759"/>
<dbReference type="SUPFAM" id="SSF57850">
    <property type="entry name" value="RING/U-box"/>
    <property type="match status" value="1"/>
</dbReference>
<dbReference type="Proteomes" id="UP000242474">
    <property type="component" value="Unassembled WGS sequence"/>
</dbReference>
<dbReference type="GO" id="GO:0006511">
    <property type="term" value="P:ubiquitin-dependent protein catabolic process"/>
    <property type="evidence" value="ECO:0007669"/>
    <property type="project" value="TreeGrafter"/>
</dbReference>
<evidence type="ECO:0000256" key="1">
    <source>
        <dbReference type="PROSITE-ProRule" id="PRU00175"/>
    </source>
</evidence>
<reference evidence="4 5" key="1">
    <citation type="journal article" date="2015" name="Genome Biol. Evol.">
        <title>Phylogenomic analyses indicate that early fungi evolved digesting cell walls of algal ancestors of land plants.</title>
        <authorList>
            <person name="Chang Y."/>
            <person name="Wang S."/>
            <person name="Sekimoto S."/>
            <person name="Aerts A.L."/>
            <person name="Choi C."/>
            <person name="Clum A."/>
            <person name="LaButti K.M."/>
            <person name="Lindquist E.A."/>
            <person name="Yee Ngan C."/>
            <person name="Ohm R.A."/>
            <person name="Salamov A.A."/>
            <person name="Grigoriev I.V."/>
            <person name="Spatafora J.W."/>
            <person name="Berbee M.L."/>
        </authorList>
    </citation>
    <scope>NUCLEOTIDE SEQUENCE [LARGE SCALE GENOMIC DNA]</scope>
    <source>
        <strain evidence="4 5">NRRL 1564</strain>
    </source>
</reference>
<protein>
    <recommendedName>
        <fullName evidence="3">RING-type domain-containing protein</fullName>
    </recommendedName>
</protein>
<evidence type="ECO:0000259" key="3">
    <source>
        <dbReference type="PROSITE" id="PS50089"/>
    </source>
</evidence>
<dbReference type="SMART" id="SM00184">
    <property type="entry name" value="RING"/>
    <property type="match status" value="1"/>
</dbReference>
<dbReference type="PANTHER" id="PTHR22765:SF450">
    <property type="entry name" value="ERAD-ASSOCIATED E3 UBIQUITIN-PROTEIN LIGASE HRD1"/>
    <property type="match status" value="1"/>
</dbReference>
<dbReference type="InterPro" id="IPR013083">
    <property type="entry name" value="Znf_RING/FYVE/PHD"/>
</dbReference>
<feature type="region of interest" description="Disordered" evidence="2">
    <location>
        <begin position="61"/>
        <end position="87"/>
    </location>
</feature>
<accession>A0A2G5BA80</accession>
<dbReference type="STRING" id="763665.A0A2G5BA80"/>
<sequence>MQAVNHLRRYWRRRRDQQKGKHTVQLEDMLSKYTLNESSIKDIRRPHACRRYLVAAPQPQLGSTAVSRRERQPNYRPSSASDIDNIPVSTSAENSVSASTIRCGNRNNHADSSVGCLDEAFTASTGRVPTCVVCLEEYMVKEAVCVLPCGHIFHDTCILQWLLRSKPKFHDCPICKTPCFADEAAKKAKQSHENDRAQREAPASFVSVF</sequence>
<name>A0A2G5BA80_COERN</name>
<dbReference type="AlphaFoldDB" id="A0A2G5BA80"/>
<evidence type="ECO:0000313" key="4">
    <source>
        <dbReference type="EMBL" id="PIA15900.1"/>
    </source>
</evidence>
<dbReference type="EMBL" id="KZ303503">
    <property type="protein sequence ID" value="PIA15900.1"/>
    <property type="molecule type" value="Genomic_DNA"/>
</dbReference>
<evidence type="ECO:0000256" key="2">
    <source>
        <dbReference type="SAM" id="MobiDB-lite"/>
    </source>
</evidence>
<feature type="compositionally biased region" description="Polar residues" evidence="2">
    <location>
        <begin position="75"/>
        <end position="87"/>
    </location>
</feature>
<dbReference type="GO" id="GO:0008270">
    <property type="term" value="F:zinc ion binding"/>
    <property type="evidence" value="ECO:0007669"/>
    <property type="project" value="UniProtKB-KW"/>
</dbReference>
<proteinExistence type="predicted"/>
<keyword evidence="1" id="KW-0863">Zinc-finger</keyword>
<organism evidence="4 5">
    <name type="scientific">Coemansia reversa (strain ATCC 12441 / NRRL 1564)</name>
    <dbReference type="NCBI Taxonomy" id="763665"/>
    <lineage>
        <taxon>Eukaryota</taxon>
        <taxon>Fungi</taxon>
        <taxon>Fungi incertae sedis</taxon>
        <taxon>Zoopagomycota</taxon>
        <taxon>Kickxellomycotina</taxon>
        <taxon>Kickxellomycetes</taxon>
        <taxon>Kickxellales</taxon>
        <taxon>Kickxellaceae</taxon>
        <taxon>Coemansia</taxon>
    </lineage>
</organism>
<feature type="domain" description="RING-type" evidence="3">
    <location>
        <begin position="131"/>
        <end position="176"/>
    </location>
</feature>
<feature type="compositionally biased region" description="Basic and acidic residues" evidence="2">
    <location>
        <begin position="190"/>
        <end position="199"/>
    </location>
</feature>
<keyword evidence="1" id="KW-0862">Zinc</keyword>
<dbReference type="PANTHER" id="PTHR22765">
    <property type="entry name" value="RING FINGER AND PROTEASE ASSOCIATED DOMAIN-CONTAINING"/>
    <property type="match status" value="1"/>
</dbReference>
<dbReference type="Gene3D" id="3.30.40.10">
    <property type="entry name" value="Zinc/RING finger domain, C3HC4 (zinc finger)"/>
    <property type="match status" value="1"/>
</dbReference>
<dbReference type="InterPro" id="IPR001841">
    <property type="entry name" value="Znf_RING"/>
</dbReference>